<accession>A0A1B8G873</accession>
<dbReference type="EMBL" id="KV460275">
    <property type="protein sequence ID" value="OBT92022.1"/>
    <property type="molecule type" value="Genomic_DNA"/>
</dbReference>
<dbReference type="CDD" id="cd02234">
    <property type="entry name" value="cupin_BLR7677-like"/>
    <property type="match status" value="1"/>
</dbReference>
<protein>
    <recommendedName>
        <fullName evidence="1">Cupin type-2 domain-containing protein</fullName>
    </recommendedName>
</protein>
<evidence type="ECO:0000313" key="3">
    <source>
        <dbReference type="Proteomes" id="UP000091956"/>
    </source>
</evidence>
<keyword evidence="3" id="KW-1185">Reference proteome</keyword>
<reference evidence="3" key="2">
    <citation type="journal article" date="2018" name="Nat. Commun.">
        <title>Extreme sensitivity to ultraviolet light in the fungal pathogen causing white-nose syndrome of bats.</title>
        <authorList>
            <person name="Palmer J.M."/>
            <person name="Drees K.P."/>
            <person name="Foster J.T."/>
            <person name="Lindner D.L."/>
        </authorList>
    </citation>
    <scope>NUCLEOTIDE SEQUENCE [LARGE SCALE GENOMIC DNA]</scope>
    <source>
        <strain evidence="3">UAMH 10579</strain>
    </source>
</reference>
<dbReference type="Pfam" id="PF07883">
    <property type="entry name" value="Cupin_2"/>
    <property type="match status" value="1"/>
</dbReference>
<proteinExistence type="predicted"/>
<evidence type="ECO:0000259" key="1">
    <source>
        <dbReference type="Pfam" id="PF07883"/>
    </source>
</evidence>
<dbReference type="Proteomes" id="UP000091956">
    <property type="component" value="Unassembled WGS sequence"/>
</dbReference>
<gene>
    <name evidence="2" type="ORF">VE01_10289</name>
</gene>
<reference evidence="2 3" key="1">
    <citation type="submission" date="2016-03" db="EMBL/GenBank/DDBJ databases">
        <title>Comparative genomics of Pseudogymnoascus destructans, the fungus causing white-nose syndrome of bats.</title>
        <authorList>
            <person name="Palmer J.M."/>
            <person name="Drees K.P."/>
            <person name="Foster J.T."/>
            <person name="Lindner D.L."/>
        </authorList>
    </citation>
    <scope>NUCLEOTIDE SEQUENCE [LARGE SCALE GENOMIC DNA]</scope>
    <source>
        <strain evidence="2 3">UAMH 10579</strain>
    </source>
</reference>
<name>A0A1B8G873_9PEZI</name>
<evidence type="ECO:0000313" key="2">
    <source>
        <dbReference type="EMBL" id="OBT92022.1"/>
    </source>
</evidence>
<dbReference type="AlphaFoldDB" id="A0A1B8G873"/>
<dbReference type="STRING" id="342668.A0A1B8G873"/>
<dbReference type="PANTHER" id="PTHR38599">
    <property type="entry name" value="CUPIN DOMAIN PROTEIN (AFU_ORTHOLOGUE AFUA_3G13620)"/>
    <property type="match status" value="1"/>
</dbReference>
<dbReference type="Gene3D" id="2.60.120.10">
    <property type="entry name" value="Jelly Rolls"/>
    <property type="match status" value="1"/>
</dbReference>
<dbReference type="PANTHER" id="PTHR38599:SF1">
    <property type="entry name" value="CUPIN DOMAIN PROTEIN (AFU_ORTHOLOGUE AFUA_3G13620)"/>
    <property type="match status" value="1"/>
</dbReference>
<feature type="domain" description="Cupin type-2" evidence="1">
    <location>
        <begin position="44"/>
        <end position="112"/>
    </location>
</feature>
<dbReference type="InterPro" id="IPR014710">
    <property type="entry name" value="RmlC-like_jellyroll"/>
</dbReference>
<dbReference type="SUPFAM" id="SSF51182">
    <property type="entry name" value="RmlC-like cupins"/>
    <property type="match status" value="1"/>
</dbReference>
<dbReference type="OrthoDB" id="5793281at2759"/>
<dbReference type="RefSeq" id="XP_018125755.1">
    <property type="nucleotide sequence ID" value="XM_018279692.2"/>
</dbReference>
<organism evidence="2 3">
    <name type="scientific">Pseudogymnoascus verrucosus</name>
    <dbReference type="NCBI Taxonomy" id="342668"/>
    <lineage>
        <taxon>Eukaryota</taxon>
        <taxon>Fungi</taxon>
        <taxon>Dikarya</taxon>
        <taxon>Ascomycota</taxon>
        <taxon>Pezizomycotina</taxon>
        <taxon>Leotiomycetes</taxon>
        <taxon>Thelebolales</taxon>
        <taxon>Thelebolaceae</taxon>
        <taxon>Pseudogymnoascus</taxon>
    </lineage>
</organism>
<dbReference type="InterPro" id="IPR011051">
    <property type="entry name" value="RmlC_Cupin_sf"/>
</dbReference>
<sequence length="159" mass="17157">MVFSKVANREEPVYDATRPFPALEVLYHYKVLSAPGNSVLALKVTFPPGGSTPPHTHAGAFVAVHVLTGSVLNKMNDDPMTIKNAGDSFYEAPGCRHRISDNASETEEAVIIATLMLSTEKMDEIVNKEGAAGLVVIDEEYREAVGAQMKKLQAQQGAK</sequence>
<dbReference type="GeneID" id="28843675"/>
<dbReference type="InterPro" id="IPR013096">
    <property type="entry name" value="Cupin_2"/>
</dbReference>